<feature type="domain" description="J" evidence="5">
    <location>
        <begin position="5"/>
        <end position="69"/>
    </location>
</feature>
<name>A0A917C0D2_9BACL</name>
<dbReference type="FunFam" id="2.60.260.20:FF:000013">
    <property type="entry name" value="DnaJ subfamily B member 11"/>
    <property type="match status" value="1"/>
</dbReference>
<dbReference type="Proteomes" id="UP000637643">
    <property type="component" value="Unassembled WGS sequence"/>
</dbReference>
<gene>
    <name evidence="6" type="primary">dnaJ</name>
    <name evidence="6" type="ORF">GCM10010912_09090</name>
</gene>
<evidence type="ECO:0000259" key="5">
    <source>
        <dbReference type="PROSITE" id="PS50076"/>
    </source>
</evidence>
<dbReference type="InterPro" id="IPR036869">
    <property type="entry name" value="J_dom_sf"/>
</dbReference>
<dbReference type="Gene3D" id="1.10.287.110">
    <property type="entry name" value="DnaJ domain"/>
    <property type="match status" value="1"/>
</dbReference>
<dbReference type="SUPFAM" id="SSF46565">
    <property type="entry name" value="Chaperone J-domain"/>
    <property type="match status" value="1"/>
</dbReference>
<dbReference type="InterPro" id="IPR001623">
    <property type="entry name" value="DnaJ_domain"/>
</dbReference>
<evidence type="ECO:0000313" key="6">
    <source>
        <dbReference type="EMBL" id="GGF66214.1"/>
    </source>
</evidence>
<dbReference type="GO" id="GO:0005737">
    <property type="term" value="C:cytoplasm"/>
    <property type="evidence" value="ECO:0007669"/>
    <property type="project" value="TreeGrafter"/>
</dbReference>
<organism evidence="6 7">
    <name type="scientific">Paenibacillus albidus</name>
    <dbReference type="NCBI Taxonomy" id="2041023"/>
    <lineage>
        <taxon>Bacteria</taxon>
        <taxon>Bacillati</taxon>
        <taxon>Bacillota</taxon>
        <taxon>Bacilli</taxon>
        <taxon>Bacillales</taxon>
        <taxon>Paenibacillaceae</taxon>
        <taxon>Paenibacillus</taxon>
    </lineage>
</organism>
<dbReference type="InterPro" id="IPR018253">
    <property type="entry name" value="DnaJ_domain_CS"/>
</dbReference>
<keyword evidence="7" id="KW-1185">Reference proteome</keyword>
<protein>
    <submittedName>
        <fullName evidence="6">Chaperone protein</fullName>
    </submittedName>
</protein>
<feature type="region of interest" description="Disordered" evidence="4">
    <location>
        <begin position="72"/>
        <end position="92"/>
    </location>
</feature>
<dbReference type="Gene3D" id="2.60.260.20">
    <property type="entry name" value="Urease metallochaperone UreE, N-terminal domain"/>
    <property type="match status" value="2"/>
</dbReference>
<dbReference type="PRINTS" id="PR00625">
    <property type="entry name" value="JDOMAIN"/>
</dbReference>
<keyword evidence="3" id="KW-0143">Chaperone</keyword>
<dbReference type="PROSITE" id="PS50076">
    <property type="entry name" value="DNAJ_2"/>
    <property type="match status" value="1"/>
</dbReference>
<dbReference type="CDD" id="cd06257">
    <property type="entry name" value="DnaJ"/>
    <property type="match status" value="1"/>
</dbReference>
<keyword evidence="1" id="KW-0235">DNA replication</keyword>
<comment type="caution">
    <text evidence="6">The sequence shown here is derived from an EMBL/GenBank/DDBJ whole genome shotgun (WGS) entry which is preliminary data.</text>
</comment>
<accession>A0A917C0D2</accession>
<dbReference type="SMART" id="SM00271">
    <property type="entry name" value="DnaJ"/>
    <property type="match status" value="1"/>
</dbReference>
<dbReference type="InterPro" id="IPR002939">
    <property type="entry name" value="DnaJ_C"/>
</dbReference>
<dbReference type="PROSITE" id="PS00636">
    <property type="entry name" value="DNAJ_1"/>
    <property type="match status" value="1"/>
</dbReference>
<feature type="compositionally biased region" description="Low complexity" evidence="4">
    <location>
        <begin position="72"/>
        <end position="88"/>
    </location>
</feature>
<dbReference type="GO" id="GO:0042026">
    <property type="term" value="P:protein refolding"/>
    <property type="evidence" value="ECO:0007669"/>
    <property type="project" value="TreeGrafter"/>
</dbReference>
<dbReference type="SUPFAM" id="SSF49493">
    <property type="entry name" value="HSP40/DnaJ peptide-binding domain"/>
    <property type="match status" value="2"/>
</dbReference>
<evidence type="ECO:0000256" key="3">
    <source>
        <dbReference type="ARBA" id="ARBA00023186"/>
    </source>
</evidence>
<sequence length="338" mass="35377">MAAKSYYEVLGVPKNASRQEIKKAYQKLAKQWHPDVNKAPEAEHRFKEAAEAYEVLSNEDKKRSYDEELRYGAGSRSAGGSASGTGASWEGPFGSGRSGAYTTGGFGSGGGFAEDDLFGMFFGSRGAAERAGFDFFSGSGGAGPGPGNPWDNVRSRVQAELNITLEQAYKGGDIPVRAGGRDVKVNIPARSAEGTVVELPGGAAGGAGPDEDLLIILHLLPHEIYEVQGKHLHGKVQIAPWQAVLGGEAKVPLPDGSTVKLKIPAGMESGKTLRMPGKGLLGDGGINGDILFDIEIVIPDLAGEAEKQLYRQLAELSSFQAGAKRQSAGAPRGKAPVG</sequence>
<dbReference type="AlphaFoldDB" id="A0A917C0D2"/>
<dbReference type="EMBL" id="BMKR01000003">
    <property type="protein sequence ID" value="GGF66214.1"/>
    <property type="molecule type" value="Genomic_DNA"/>
</dbReference>
<dbReference type="GO" id="GO:0051082">
    <property type="term" value="F:unfolded protein binding"/>
    <property type="evidence" value="ECO:0007669"/>
    <property type="project" value="InterPro"/>
</dbReference>
<keyword evidence="2" id="KW-0346">Stress response</keyword>
<proteinExistence type="predicted"/>
<evidence type="ECO:0000256" key="4">
    <source>
        <dbReference type="SAM" id="MobiDB-lite"/>
    </source>
</evidence>
<dbReference type="GO" id="GO:0006260">
    <property type="term" value="P:DNA replication"/>
    <property type="evidence" value="ECO:0007669"/>
    <property type="project" value="UniProtKB-KW"/>
</dbReference>
<reference evidence="6" key="2">
    <citation type="submission" date="2020-09" db="EMBL/GenBank/DDBJ databases">
        <authorList>
            <person name="Sun Q."/>
            <person name="Zhou Y."/>
        </authorList>
    </citation>
    <scope>NUCLEOTIDE SEQUENCE</scope>
    <source>
        <strain evidence="6">CGMCC 1.16134</strain>
    </source>
</reference>
<dbReference type="RefSeq" id="WP_189022404.1">
    <property type="nucleotide sequence ID" value="NZ_BMKR01000003.1"/>
</dbReference>
<evidence type="ECO:0000256" key="2">
    <source>
        <dbReference type="ARBA" id="ARBA00023016"/>
    </source>
</evidence>
<dbReference type="InterPro" id="IPR008971">
    <property type="entry name" value="HSP40/DnaJ_pept-bd"/>
</dbReference>
<evidence type="ECO:0000313" key="7">
    <source>
        <dbReference type="Proteomes" id="UP000637643"/>
    </source>
</evidence>
<dbReference type="Pfam" id="PF01556">
    <property type="entry name" value="DnaJ_C"/>
    <property type="match status" value="1"/>
</dbReference>
<dbReference type="PANTHER" id="PTHR43096:SF52">
    <property type="entry name" value="DNAJ HOMOLOG 1, MITOCHONDRIAL-RELATED"/>
    <property type="match status" value="1"/>
</dbReference>
<dbReference type="PANTHER" id="PTHR43096">
    <property type="entry name" value="DNAJ HOMOLOG 1, MITOCHONDRIAL-RELATED"/>
    <property type="match status" value="1"/>
</dbReference>
<evidence type="ECO:0000256" key="1">
    <source>
        <dbReference type="ARBA" id="ARBA00022705"/>
    </source>
</evidence>
<reference evidence="6" key="1">
    <citation type="journal article" date="2014" name="Int. J. Syst. Evol. Microbiol.">
        <title>Complete genome sequence of Corynebacterium casei LMG S-19264T (=DSM 44701T), isolated from a smear-ripened cheese.</title>
        <authorList>
            <consortium name="US DOE Joint Genome Institute (JGI-PGF)"/>
            <person name="Walter F."/>
            <person name="Albersmeier A."/>
            <person name="Kalinowski J."/>
            <person name="Ruckert C."/>
        </authorList>
    </citation>
    <scope>NUCLEOTIDE SEQUENCE</scope>
    <source>
        <strain evidence="6">CGMCC 1.16134</strain>
    </source>
</reference>
<dbReference type="Pfam" id="PF00226">
    <property type="entry name" value="DnaJ"/>
    <property type="match status" value="1"/>
</dbReference>